<dbReference type="PANTHER" id="PTHR19865:SF0">
    <property type="entry name" value="U3 SMALL NUCLEOLAR RNA-INTERACTING PROTEIN 2"/>
    <property type="match status" value="1"/>
</dbReference>
<feature type="compositionally biased region" description="Basic and acidic residues" evidence="6">
    <location>
        <begin position="60"/>
        <end position="69"/>
    </location>
</feature>
<organism evidence="7 8">
    <name type="scientific">Melanomma pulvis-pyrius CBS 109.77</name>
    <dbReference type="NCBI Taxonomy" id="1314802"/>
    <lineage>
        <taxon>Eukaryota</taxon>
        <taxon>Fungi</taxon>
        <taxon>Dikarya</taxon>
        <taxon>Ascomycota</taxon>
        <taxon>Pezizomycotina</taxon>
        <taxon>Dothideomycetes</taxon>
        <taxon>Pleosporomycetidae</taxon>
        <taxon>Pleosporales</taxon>
        <taxon>Melanommataceae</taxon>
        <taxon>Melanomma</taxon>
    </lineage>
</organism>
<comment type="subcellular location">
    <subcellularLocation>
        <location evidence="1">Nucleus</location>
    </subcellularLocation>
</comment>
<feature type="region of interest" description="Disordered" evidence="6">
    <location>
        <begin position="1"/>
        <end position="81"/>
    </location>
</feature>
<dbReference type="InterPro" id="IPR015943">
    <property type="entry name" value="WD40/YVTN_repeat-like_dom_sf"/>
</dbReference>
<evidence type="ECO:0000256" key="4">
    <source>
        <dbReference type="ARBA" id="ARBA00023242"/>
    </source>
</evidence>
<evidence type="ECO:0000256" key="1">
    <source>
        <dbReference type="ARBA" id="ARBA00004123"/>
    </source>
</evidence>
<feature type="region of interest" description="Disordered" evidence="6">
    <location>
        <begin position="353"/>
        <end position="388"/>
    </location>
</feature>
<dbReference type="Proteomes" id="UP000799757">
    <property type="component" value="Unassembled WGS sequence"/>
</dbReference>
<gene>
    <name evidence="7" type="ORF">K505DRAFT_330034</name>
</gene>
<proteinExistence type="predicted"/>
<dbReference type="PROSITE" id="PS50082">
    <property type="entry name" value="WD_REPEATS_2"/>
    <property type="match status" value="2"/>
</dbReference>
<feature type="region of interest" description="Disordered" evidence="6">
    <location>
        <begin position="437"/>
        <end position="459"/>
    </location>
</feature>
<evidence type="ECO:0000313" key="7">
    <source>
        <dbReference type="EMBL" id="KAF2786891.1"/>
    </source>
</evidence>
<keyword evidence="8" id="KW-1185">Reference proteome</keyword>
<dbReference type="GO" id="GO:0032040">
    <property type="term" value="C:small-subunit processome"/>
    <property type="evidence" value="ECO:0007669"/>
    <property type="project" value="TreeGrafter"/>
</dbReference>
<keyword evidence="2 5" id="KW-0853">WD repeat</keyword>
<dbReference type="InterPro" id="IPR036322">
    <property type="entry name" value="WD40_repeat_dom_sf"/>
</dbReference>
<feature type="compositionally biased region" description="Basic and acidic residues" evidence="6">
    <location>
        <begin position="358"/>
        <end position="385"/>
    </location>
</feature>
<evidence type="ECO:0000256" key="2">
    <source>
        <dbReference type="ARBA" id="ARBA00022574"/>
    </source>
</evidence>
<dbReference type="SMART" id="SM00320">
    <property type="entry name" value="WD40"/>
    <property type="match status" value="5"/>
</dbReference>
<feature type="repeat" description="WD" evidence="5">
    <location>
        <begin position="263"/>
        <end position="304"/>
    </location>
</feature>
<dbReference type="PROSITE" id="PS50294">
    <property type="entry name" value="WD_REPEATS_REGION"/>
    <property type="match status" value="2"/>
</dbReference>
<reference evidence="7" key="1">
    <citation type="journal article" date="2020" name="Stud. Mycol.">
        <title>101 Dothideomycetes genomes: a test case for predicting lifestyles and emergence of pathogens.</title>
        <authorList>
            <person name="Haridas S."/>
            <person name="Albert R."/>
            <person name="Binder M."/>
            <person name="Bloem J."/>
            <person name="Labutti K."/>
            <person name="Salamov A."/>
            <person name="Andreopoulos B."/>
            <person name="Baker S."/>
            <person name="Barry K."/>
            <person name="Bills G."/>
            <person name="Bluhm B."/>
            <person name="Cannon C."/>
            <person name="Castanera R."/>
            <person name="Culley D."/>
            <person name="Daum C."/>
            <person name="Ezra D."/>
            <person name="Gonzalez J."/>
            <person name="Henrissat B."/>
            <person name="Kuo A."/>
            <person name="Liang C."/>
            <person name="Lipzen A."/>
            <person name="Lutzoni F."/>
            <person name="Magnuson J."/>
            <person name="Mondo S."/>
            <person name="Nolan M."/>
            <person name="Ohm R."/>
            <person name="Pangilinan J."/>
            <person name="Park H.-J."/>
            <person name="Ramirez L."/>
            <person name="Alfaro M."/>
            <person name="Sun H."/>
            <person name="Tritt A."/>
            <person name="Yoshinaga Y."/>
            <person name="Zwiers L.-H."/>
            <person name="Turgeon B."/>
            <person name="Goodwin S."/>
            <person name="Spatafora J."/>
            <person name="Crous P."/>
            <person name="Grigoriev I."/>
        </authorList>
    </citation>
    <scope>NUCLEOTIDE SEQUENCE</scope>
    <source>
        <strain evidence="7">CBS 109.77</strain>
    </source>
</reference>
<protein>
    <submittedName>
        <fullName evidence="7">WD40 repeat-like protein</fullName>
    </submittedName>
</protein>
<feature type="repeat" description="WD" evidence="5">
    <location>
        <begin position="221"/>
        <end position="262"/>
    </location>
</feature>
<dbReference type="SUPFAM" id="SSF50978">
    <property type="entry name" value="WD40 repeat-like"/>
    <property type="match status" value="1"/>
</dbReference>
<dbReference type="EMBL" id="MU002391">
    <property type="protein sequence ID" value="KAF2786891.1"/>
    <property type="molecule type" value="Genomic_DNA"/>
</dbReference>
<keyword evidence="3" id="KW-0677">Repeat</keyword>
<name>A0A6A6WSN0_9PLEO</name>
<dbReference type="GO" id="GO:0034511">
    <property type="term" value="F:U3 snoRNA binding"/>
    <property type="evidence" value="ECO:0007669"/>
    <property type="project" value="InterPro"/>
</dbReference>
<sequence length="607" mass="66649">MSSFFTTPASQRKRKRTEAPSAVSKKRNVTSAASQSAKAPRRKEREESISGSESSDEERGDVFSEEHESSGSSDDEGETAAEKRLRLAERYLDSIRVEVEDDGGFDAADIDRDLISERLKEDVAETKGKIYRKIAADLDLQKASHIFGKSGLQRSITGCAVRLPYAWTISKDLVIEKWELADPKTYNVEDSSRPTNITPRRTPKRLFWRKGNKNKTKDRDYMGHTSPIISIAVSDSGKFLATGDETARLIIWDADTLTPRRMFTQHRDSITSLAFRRGTEQLYSASADRSVKIWSASELAYIDTLLGHQDSLVGIAGGLDGTQETCISVGGRDRTAILWKVVEETMLKFNGGGTAKQKGMEKLRKGRFGDKSRTNGDVVDNKDPGDADDDTPIAYAEGSMDCVALLDAGLFVTGSDNGGLSLWSINRKKPVFTVPLTHGRDPPLPPEKMSANNDAKENGTKGPRLARYITAIATVPFADLILTASWDGWIRAWRIGPEKRTIEELGEVGRVPLDEAQEELDHGNGANDAQKGVQDGIVIRGIVNGLAVCERGDRGKDGLCIVAAVGKEPRLGNWMKAQGRNGIYVFEVPRKIIVKDKDEGDDAGGEE</sequence>
<evidence type="ECO:0000256" key="3">
    <source>
        <dbReference type="ARBA" id="ARBA00022737"/>
    </source>
</evidence>
<dbReference type="InterPro" id="IPR039241">
    <property type="entry name" value="Rrp9-like"/>
</dbReference>
<dbReference type="Pfam" id="PF00400">
    <property type="entry name" value="WD40"/>
    <property type="match status" value="2"/>
</dbReference>
<evidence type="ECO:0000256" key="5">
    <source>
        <dbReference type="PROSITE-ProRule" id="PRU00221"/>
    </source>
</evidence>
<feature type="compositionally biased region" description="Polar residues" evidence="6">
    <location>
        <begin position="1"/>
        <end position="10"/>
    </location>
</feature>
<dbReference type="AlphaFoldDB" id="A0A6A6WSN0"/>
<dbReference type="OrthoDB" id="189968at2759"/>
<dbReference type="InterPro" id="IPR001680">
    <property type="entry name" value="WD40_rpt"/>
</dbReference>
<accession>A0A6A6WSN0</accession>
<evidence type="ECO:0000256" key="6">
    <source>
        <dbReference type="SAM" id="MobiDB-lite"/>
    </source>
</evidence>
<dbReference type="PANTHER" id="PTHR19865">
    <property type="entry name" value="U3 SMALL NUCLEOLAR RNA INTERACTING PROTEIN 2"/>
    <property type="match status" value="1"/>
</dbReference>
<evidence type="ECO:0000313" key="8">
    <source>
        <dbReference type="Proteomes" id="UP000799757"/>
    </source>
</evidence>
<keyword evidence="4" id="KW-0539">Nucleus</keyword>
<dbReference type="Gene3D" id="2.130.10.10">
    <property type="entry name" value="YVTN repeat-like/Quinoprotein amine dehydrogenase"/>
    <property type="match status" value="1"/>
</dbReference>